<evidence type="ECO:0000256" key="10">
    <source>
        <dbReference type="ARBA" id="ARBA00023004"/>
    </source>
</evidence>
<evidence type="ECO:0000256" key="8">
    <source>
        <dbReference type="ARBA" id="ARBA00022989"/>
    </source>
</evidence>
<evidence type="ECO:0000256" key="13">
    <source>
        <dbReference type="PIRSR" id="PIRSR602401-1"/>
    </source>
</evidence>
<dbReference type="PROSITE" id="PS00086">
    <property type="entry name" value="CYTOCHROME_P450"/>
    <property type="match status" value="1"/>
</dbReference>
<evidence type="ECO:0000256" key="6">
    <source>
        <dbReference type="ARBA" id="ARBA00022692"/>
    </source>
</evidence>
<proteinExistence type="inferred from homology"/>
<dbReference type="InterPro" id="IPR036396">
    <property type="entry name" value="Cyt_P450_sf"/>
</dbReference>
<keyword evidence="5 13" id="KW-0349">Heme</keyword>
<evidence type="ECO:0000256" key="2">
    <source>
        <dbReference type="ARBA" id="ARBA00004370"/>
    </source>
</evidence>
<dbReference type="Gene3D" id="1.10.630.10">
    <property type="entry name" value="Cytochrome P450"/>
    <property type="match status" value="1"/>
</dbReference>
<feature type="chain" id="PRO_5004022930" description="Cytochrome P450" evidence="15">
    <location>
        <begin position="27"/>
        <end position="513"/>
    </location>
</feature>
<comment type="cofactor">
    <cofactor evidence="1 13">
        <name>heme</name>
        <dbReference type="ChEBI" id="CHEBI:30413"/>
    </cofactor>
</comment>
<evidence type="ECO:0000256" key="7">
    <source>
        <dbReference type="ARBA" id="ARBA00022723"/>
    </source>
</evidence>
<evidence type="ECO:0000256" key="5">
    <source>
        <dbReference type="ARBA" id="ARBA00022617"/>
    </source>
</evidence>
<accession>M2P8R1</accession>
<dbReference type="GO" id="GO:0005506">
    <property type="term" value="F:iron ion binding"/>
    <property type="evidence" value="ECO:0007669"/>
    <property type="project" value="InterPro"/>
</dbReference>
<dbReference type="GO" id="GO:0016705">
    <property type="term" value="F:oxidoreductase activity, acting on paired donors, with incorporation or reduction of molecular oxygen"/>
    <property type="evidence" value="ECO:0007669"/>
    <property type="project" value="InterPro"/>
</dbReference>
<evidence type="ECO:0000256" key="15">
    <source>
        <dbReference type="SAM" id="SignalP"/>
    </source>
</evidence>
<dbReference type="Proteomes" id="UP000016930">
    <property type="component" value="Unassembled WGS sequence"/>
</dbReference>
<dbReference type="HOGENOM" id="CLU_001570_2_3_1"/>
<dbReference type="CDD" id="cd11065">
    <property type="entry name" value="CYP64-like"/>
    <property type="match status" value="1"/>
</dbReference>
<dbReference type="InterPro" id="IPR050364">
    <property type="entry name" value="Cytochrome_P450_fung"/>
</dbReference>
<evidence type="ECO:0000313" key="17">
    <source>
        <dbReference type="Proteomes" id="UP000016930"/>
    </source>
</evidence>
<evidence type="ECO:0000256" key="3">
    <source>
        <dbReference type="ARBA" id="ARBA00005179"/>
    </source>
</evidence>
<evidence type="ECO:0000256" key="1">
    <source>
        <dbReference type="ARBA" id="ARBA00001971"/>
    </source>
</evidence>
<dbReference type="InterPro" id="IPR001128">
    <property type="entry name" value="Cyt_P450"/>
</dbReference>
<feature type="signal peptide" evidence="15">
    <location>
        <begin position="1"/>
        <end position="26"/>
    </location>
</feature>
<dbReference type="GO" id="GO:0020037">
    <property type="term" value="F:heme binding"/>
    <property type="evidence" value="ECO:0007669"/>
    <property type="project" value="InterPro"/>
</dbReference>
<evidence type="ECO:0008006" key="18">
    <source>
        <dbReference type="Google" id="ProtNLM"/>
    </source>
</evidence>
<keyword evidence="17" id="KW-1185">Reference proteome</keyword>
<dbReference type="AlphaFoldDB" id="M2P8R1"/>
<comment type="pathway">
    <text evidence="3">Secondary metabolite biosynthesis.</text>
</comment>
<dbReference type="PRINTS" id="PR00385">
    <property type="entry name" value="P450"/>
</dbReference>
<dbReference type="SUPFAM" id="SSF48264">
    <property type="entry name" value="Cytochrome P450"/>
    <property type="match status" value="1"/>
</dbReference>
<organism evidence="16 17">
    <name type="scientific">Ceriporiopsis subvermispora (strain B)</name>
    <name type="common">White-rot fungus</name>
    <name type="synonym">Gelatoporia subvermispora</name>
    <dbReference type="NCBI Taxonomy" id="914234"/>
    <lineage>
        <taxon>Eukaryota</taxon>
        <taxon>Fungi</taxon>
        <taxon>Dikarya</taxon>
        <taxon>Basidiomycota</taxon>
        <taxon>Agaricomycotina</taxon>
        <taxon>Agaricomycetes</taxon>
        <taxon>Polyporales</taxon>
        <taxon>Gelatoporiaceae</taxon>
        <taxon>Gelatoporia</taxon>
    </lineage>
</organism>
<sequence length="513" mass="58222">MSAQIVIPVAVALFTLLAWWYKRPDGMPPGPPRSFWGDNRADISTEHPWKTFTKWNKQYGPVISLYLGWTPVVVLGSAQAACDLLDKRSEIYSGRPRSIMAGEILSWGVRAITMSYGPRYKKWRALMQASLNSGAVAQYRPLQSLESKLFLRKLLDVNDPMEYRGHLSVFQMSVIFRLAYGRRVRTLQDDIVLANMQAGINFGKVQVPGKYLVESWPFLLWLPHRLQWFRHDVEKAREHDLELYMGLMNRVRKQMADGTAQPSMATLGLERQHEFGLTDLEMAYTLAGPWDAGVGTTVITIEIFLLAMLHYPKIMKKAQLEIDQVVGSSRMPEFEDTDSLPYVNAVMKEVARWRPVARTGFPHALTEDDTYNGYFLPKGATIYPNIDAIMQDPELFPKSEAFHPERFLDTTNPKLQNFTIQFGFGRRLCPGLYVANQSIFIIIARLLWAYDIVPATGPDGQAVIPPDDAFITGLITRPVPFPCVFRARSRAVGNMIVLEADRAEAETARWDAD</sequence>
<comment type="subcellular location">
    <subcellularLocation>
        <location evidence="2">Membrane</location>
    </subcellularLocation>
</comment>
<dbReference type="EMBL" id="KB445815">
    <property type="protein sequence ID" value="EMD31789.1"/>
    <property type="molecule type" value="Genomic_DNA"/>
</dbReference>
<evidence type="ECO:0000256" key="12">
    <source>
        <dbReference type="ARBA" id="ARBA00023136"/>
    </source>
</evidence>
<dbReference type="STRING" id="914234.M2P8R1"/>
<evidence type="ECO:0000256" key="4">
    <source>
        <dbReference type="ARBA" id="ARBA00010617"/>
    </source>
</evidence>
<feature type="binding site" description="axial binding residue" evidence="13">
    <location>
        <position position="429"/>
    </location>
    <ligand>
        <name>heme</name>
        <dbReference type="ChEBI" id="CHEBI:30413"/>
    </ligand>
    <ligandPart>
        <name>Fe</name>
        <dbReference type="ChEBI" id="CHEBI:18248"/>
    </ligandPart>
</feature>
<dbReference type="InterPro" id="IPR017972">
    <property type="entry name" value="Cyt_P450_CS"/>
</dbReference>
<name>M2P8R1_CERS8</name>
<evidence type="ECO:0000256" key="9">
    <source>
        <dbReference type="ARBA" id="ARBA00023002"/>
    </source>
</evidence>
<keyword evidence="8" id="KW-1133">Transmembrane helix</keyword>
<dbReference type="PANTHER" id="PTHR46300">
    <property type="entry name" value="P450, PUTATIVE (EUROFUNG)-RELATED-RELATED"/>
    <property type="match status" value="1"/>
</dbReference>
<gene>
    <name evidence="16" type="ORF">CERSUDRAFT_100017</name>
</gene>
<keyword evidence="12" id="KW-0472">Membrane</keyword>
<keyword evidence="11 14" id="KW-0503">Monooxygenase</keyword>
<keyword evidence="9 14" id="KW-0560">Oxidoreductase</keyword>
<dbReference type="PRINTS" id="PR00463">
    <property type="entry name" value="EP450I"/>
</dbReference>
<keyword evidence="15" id="KW-0732">Signal</keyword>
<dbReference type="GO" id="GO:0004497">
    <property type="term" value="F:monooxygenase activity"/>
    <property type="evidence" value="ECO:0007669"/>
    <property type="project" value="UniProtKB-KW"/>
</dbReference>
<dbReference type="InterPro" id="IPR002401">
    <property type="entry name" value="Cyt_P450_E_grp-I"/>
</dbReference>
<dbReference type="Pfam" id="PF00067">
    <property type="entry name" value="p450"/>
    <property type="match status" value="1"/>
</dbReference>
<keyword evidence="6" id="KW-0812">Transmembrane</keyword>
<evidence type="ECO:0000313" key="16">
    <source>
        <dbReference type="EMBL" id="EMD31789.1"/>
    </source>
</evidence>
<dbReference type="PANTHER" id="PTHR46300:SF4">
    <property type="entry name" value="CYTOCHROME P450 98A3"/>
    <property type="match status" value="1"/>
</dbReference>
<evidence type="ECO:0000256" key="11">
    <source>
        <dbReference type="ARBA" id="ARBA00023033"/>
    </source>
</evidence>
<protein>
    <recommendedName>
        <fullName evidence="18">Cytochrome P450</fullName>
    </recommendedName>
</protein>
<dbReference type="OrthoDB" id="1055148at2759"/>
<keyword evidence="10 13" id="KW-0408">Iron</keyword>
<comment type="similarity">
    <text evidence="4 14">Belongs to the cytochrome P450 family.</text>
</comment>
<evidence type="ECO:0000256" key="14">
    <source>
        <dbReference type="RuleBase" id="RU000461"/>
    </source>
</evidence>
<reference evidence="16 17" key="1">
    <citation type="journal article" date="2012" name="Proc. Natl. Acad. Sci. U.S.A.">
        <title>Comparative genomics of Ceriporiopsis subvermispora and Phanerochaete chrysosporium provide insight into selective ligninolysis.</title>
        <authorList>
            <person name="Fernandez-Fueyo E."/>
            <person name="Ruiz-Duenas F.J."/>
            <person name="Ferreira P."/>
            <person name="Floudas D."/>
            <person name="Hibbett D.S."/>
            <person name="Canessa P."/>
            <person name="Larrondo L.F."/>
            <person name="James T.Y."/>
            <person name="Seelenfreund D."/>
            <person name="Lobos S."/>
            <person name="Polanco R."/>
            <person name="Tello M."/>
            <person name="Honda Y."/>
            <person name="Watanabe T."/>
            <person name="Watanabe T."/>
            <person name="Ryu J.S."/>
            <person name="Kubicek C.P."/>
            <person name="Schmoll M."/>
            <person name="Gaskell J."/>
            <person name="Hammel K.E."/>
            <person name="St John F.J."/>
            <person name="Vanden Wymelenberg A."/>
            <person name="Sabat G."/>
            <person name="Splinter BonDurant S."/>
            <person name="Syed K."/>
            <person name="Yadav J.S."/>
            <person name="Doddapaneni H."/>
            <person name="Subramanian V."/>
            <person name="Lavin J.L."/>
            <person name="Oguiza J.A."/>
            <person name="Perez G."/>
            <person name="Pisabarro A.G."/>
            <person name="Ramirez L."/>
            <person name="Santoyo F."/>
            <person name="Master E."/>
            <person name="Coutinho P.M."/>
            <person name="Henrissat B."/>
            <person name="Lombard V."/>
            <person name="Magnuson J.K."/>
            <person name="Kuees U."/>
            <person name="Hori C."/>
            <person name="Igarashi K."/>
            <person name="Samejima M."/>
            <person name="Held B.W."/>
            <person name="Barry K.W."/>
            <person name="LaButti K.M."/>
            <person name="Lapidus A."/>
            <person name="Lindquist E.A."/>
            <person name="Lucas S.M."/>
            <person name="Riley R."/>
            <person name="Salamov A.A."/>
            <person name="Hoffmeister D."/>
            <person name="Schwenk D."/>
            <person name="Hadar Y."/>
            <person name="Yarden O."/>
            <person name="de Vries R.P."/>
            <person name="Wiebenga A."/>
            <person name="Stenlid J."/>
            <person name="Eastwood D."/>
            <person name="Grigoriev I.V."/>
            <person name="Berka R.M."/>
            <person name="Blanchette R.A."/>
            <person name="Kersten P."/>
            <person name="Martinez A.T."/>
            <person name="Vicuna R."/>
            <person name="Cullen D."/>
        </authorList>
    </citation>
    <scope>NUCLEOTIDE SEQUENCE [LARGE SCALE GENOMIC DNA]</scope>
    <source>
        <strain evidence="16 17">B</strain>
    </source>
</reference>
<keyword evidence="7 13" id="KW-0479">Metal-binding</keyword>
<dbReference type="GO" id="GO:0016020">
    <property type="term" value="C:membrane"/>
    <property type="evidence" value="ECO:0007669"/>
    <property type="project" value="UniProtKB-SubCell"/>
</dbReference>